<feature type="region of interest" description="Disordered" evidence="4">
    <location>
        <begin position="214"/>
        <end position="242"/>
    </location>
</feature>
<dbReference type="InterPro" id="IPR011598">
    <property type="entry name" value="bHLH_dom"/>
</dbReference>
<keyword evidence="7" id="KW-1185">Reference proteome</keyword>
<dbReference type="AlphaFoldDB" id="A0A8J5LE22"/>
<evidence type="ECO:0000313" key="6">
    <source>
        <dbReference type="EMBL" id="KAG6509578.1"/>
    </source>
</evidence>
<organism evidence="6 7">
    <name type="scientific">Zingiber officinale</name>
    <name type="common">Ginger</name>
    <name type="synonym">Amomum zingiber</name>
    <dbReference type="NCBI Taxonomy" id="94328"/>
    <lineage>
        <taxon>Eukaryota</taxon>
        <taxon>Viridiplantae</taxon>
        <taxon>Streptophyta</taxon>
        <taxon>Embryophyta</taxon>
        <taxon>Tracheophyta</taxon>
        <taxon>Spermatophyta</taxon>
        <taxon>Magnoliopsida</taxon>
        <taxon>Liliopsida</taxon>
        <taxon>Zingiberales</taxon>
        <taxon>Zingiberaceae</taxon>
        <taxon>Zingiber</taxon>
    </lineage>
</organism>
<comment type="similarity">
    <text evidence="1">Belongs to the bHLH protein family.</text>
</comment>
<comment type="caution">
    <text evidence="6">The sequence shown here is derived from an EMBL/GenBank/DDBJ whole genome shotgun (WGS) entry which is preliminary data.</text>
</comment>
<dbReference type="Pfam" id="PF00010">
    <property type="entry name" value="HLH"/>
    <property type="match status" value="1"/>
</dbReference>
<accession>A0A8J5LE22</accession>
<evidence type="ECO:0000256" key="3">
    <source>
        <dbReference type="ARBA" id="ARBA00023163"/>
    </source>
</evidence>
<dbReference type="GO" id="GO:0006351">
    <property type="term" value="P:DNA-templated transcription"/>
    <property type="evidence" value="ECO:0007669"/>
    <property type="project" value="InterPro"/>
</dbReference>
<dbReference type="Proteomes" id="UP000734854">
    <property type="component" value="Unassembled WGS sequence"/>
</dbReference>
<dbReference type="EMBL" id="JACMSC010000008">
    <property type="protein sequence ID" value="KAG6509578.1"/>
    <property type="molecule type" value="Genomic_DNA"/>
</dbReference>
<gene>
    <name evidence="6" type="ORF">ZIOFF_027578</name>
</gene>
<evidence type="ECO:0000313" key="7">
    <source>
        <dbReference type="Proteomes" id="UP000734854"/>
    </source>
</evidence>
<feature type="domain" description="BHLH" evidence="5">
    <location>
        <begin position="228"/>
        <end position="290"/>
    </location>
</feature>
<dbReference type="GO" id="GO:0003700">
    <property type="term" value="F:DNA-binding transcription factor activity"/>
    <property type="evidence" value="ECO:0007669"/>
    <property type="project" value="InterPro"/>
</dbReference>
<dbReference type="SUPFAM" id="SSF47459">
    <property type="entry name" value="HLH, helix-loop-helix DNA-binding domain"/>
    <property type="match status" value="1"/>
</dbReference>
<dbReference type="PROSITE" id="PS50888">
    <property type="entry name" value="BHLH"/>
    <property type="match status" value="1"/>
</dbReference>
<reference evidence="6 7" key="1">
    <citation type="submission" date="2020-08" db="EMBL/GenBank/DDBJ databases">
        <title>Plant Genome Project.</title>
        <authorList>
            <person name="Zhang R.-G."/>
        </authorList>
    </citation>
    <scope>NUCLEOTIDE SEQUENCE [LARGE SCALE GENOMIC DNA]</scope>
    <source>
        <tissue evidence="6">Rhizome</tissue>
    </source>
</reference>
<dbReference type="InterPro" id="IPR036638">
    <property type="entry name" value="HLH_DNA-bd_sf"/>
</dbReference>
<dbReference type="InterPro" id="IPR044295">
    <property type="entry name" value="BIM1/2/3"/>
</dbReference>
<proteinExistence type="inferred from homology"/>
<dbReference type="PANTHER" id="PTHR46412">
    <property type="entry name" value="BES1-INTERACTING MYC-LIKE PROTEIN"/>
    <property type="match status" value="1"/>
</dbReference>
<dbReference type="Gene3D" id="4.10.280.10">
    <property type="entry name" value="Helix-loop-helix DNA-binding domain"/>
    <property type="match status" value="1"/>
</dbReference>
<evidence type="ECO:0000256" key="4">
    <source>
        <dbReference type="SAM" id="MobiDB-lite"/>
    </source>
</evidence>
<sequence length="533" mass="58939">MANPHARQRVSSCSFRSGGIYGNMLESMELEEKKVTHDFLSLYAAESSFEPEDPRSASQGTVISNSSFYLKTRDFLQPLDDGREQGGGRSGEMAAEKAVTGGVVLSCTGHSGDARVRTGDAQQPDTTPVRVAMPIGLEAKPEPDYGSWSTTTSYGSYVGVPYGVWDDKTAVCREVPFDGNSGLPPSLTLPMAMELEPSQLQLLRQAHKDMTIKVHGRGSSLNEPRPNTPRSKHSATEQRRRTKINDRQVISLINHFRNIFQIMRQIIPHSDQKRDKASFLMEVIEYIRFLQEKVQRYEAPSSTWNQDAAKLMPWSSQPTSNGLSIPDEVIKTDPDPPHLFSTDCIDGIVPVTIPPSAKQSSATTGIIAGISHKTELAPTCPSNLAFTQNWLQPRWFNVPKENCIAQPQRKLILNQDSMQDRPLITSSRLTDKMDKERFRLQEQLIIDDGTISISNTYSHGLLNTLAQALQSSGVDLSHAGISVQINLGKRALNRTTATSATSTFKGCKRFDYSSVGNSIEQSKAPKRSKLENS</sequence>
<evidence type="ECO:0000256" key="1">
    <source>
        <dbReference type="ARBA" id="ARBA00005510"/>
    </source>
</evidence>
<dbReference type="PANTHER" id="PTHR46412:SF6">
    <property type="entry name" value="TRANSCRIPTION FACTOR BIM2"/>
    <property type="match status" value="1"/>
</dbReference>
<evidence type="ECO:0000259" key="5">
    <source>
        <dbReference type="PROSITE" id="PS50888"/>
    </source>
</evidence>
<dbReference type="SMART" id="SM00353">
    <property type="entry name" value="HLH"/>
    <property type="match status" value="1"/>
</dbReference>
<keyword evidence="3" id="KW-0804">Transcription</keyword>
<protein>
    <recommendedName>
        <fullName evidence="5">BHLH domain-containing protein</fullName>
    </recommendedName>
</protein>
<dbReference type="CDD" id="cd11453">
    <property type="entry name" value="bHLH_AtBIM_like"/>
    <property type="match status" value="1"/>
</dbReference>
<keyword evidence="2" id="KW-0805">Transcription regulation</keyword>
<name>A0A8J5LE22_ZINOF</name>
<evidence type="ECO:0000256" key="2">
    <source>
        <dbReference type="ARBA" id="ARBA00023015"/>
    </source>
</evidence>
<dbReference type="GO" id="GO:0046983">
    <property type="term" value="F:protein dimerization activity"/>
    <property type="evidence" value="ECO:0007669"/>
    <property type="project" value="InterPro"/>
</dbReference>